<dbReference type="AlphaFoldDB" id="X1UN59"/>
<feature type="non-terminal residue" evidence="1">
    <location>
        <position position="61"/>
    </location>
</feature>
<reference evidence="1" key="1">
    <citation type="journal article" date="2014" name="Front. Microbiol.">
        <title>High frequency of phylogenetically diverse reductive dehalogenase-homologous genes in deep subseafloor sedimentary metagenomes.</title>
        <authorList>
            <person name="Kawai M."/>
            <person name="Futagami T."/>
            <person name="Toyoda A."/>
            <person name="Takaki Y."/>
            <person name="Nishi S."/>
            <person name="Hori S."/>
            <person name="Arai W."/>
            <person name="Tsubouchi T."/>
            <person name="Morono Y."/>
            <person name="Uchiyama I."/>
            <person name="Ito T."/>
            <person name="Fujiyama A."/>
            <person name="Inagaki F."/>
            <person name="Takami H."/>
        </authorList>
    </citation>
    <scope>NUCLEOTIDE SEQUENCE</scope>
    <source>
        <strain evidence="1">Expedition CK06-06</strain>
    </source>
</reference>
<comment type="caution">
    <text evidence="1">The sequence shown here is derived from an EMBL/GenBank/DDBJ whole genome shotgun (WGS) entry which is preliminary data.</text>
</comment>
<proteinExistence type="predicted"/>
<gene>
    <name evidence="1" type="ORF">S12H4_36761</name>
</gene>
<dbReference type="EMBL" id="BARW01021944">
    <property type="protein sequence ID" value="GAI93794.1"/>
    <property type="molecule type" value="Genomic_DNA"/>
</dbReference>
<name>X1UN59_9ZZZZ</name>
<sequence length="61" mass="6673">MNQILKNIGLGLAGKVIDFGVASLTGPRRPRPEQRIEQIDKTLEALEAAPEVGQHWTPPLT</sequence>
<protein>
    <submittedName>
        <fullName evidence="1">Uncharacterized protein</fullName>
    </submittedName>
</protein>
<evidence type="ECO:0000313" key="1">
    <source>
        <dbReference type="EMBL" id="GAI93794.1"/>
    </source>
</evidence>
<accession>X1UN59</accession>
<organism evidence="1">
    <name type="scientific">marine sediment metagenome</name>
    <dbReference type="NCBI Taxonomy" id="412755"/>
    <lineage>
        <taxon>unclassified sequences</taxon>
        <taxon>metagenomes</taxon>
        <taxon>ecological metagenomes</taxon>
    </lineage>
</organism>